<reference evidence="4 5" key="1">
    <citation type="submission" date="2019-07" db="EMBL/GenBank/DDBJ databases">
        <title>Reinekea sp. strain SSH23 genome sequencing and assembly.</title>
        <authorList>
            <person name="Kim I."/>
        </authorList>
    </citation>
    <scope>NUCLEOTIDE SEQUENCE [LARGE SCALE GENOMIC DNA]</scope>
    <source>
        <strain evidence="4 5">SSH23</strain>
    </source>
</reference>
<dbReference type="PANTHER" id="PTHR43818:SF11">
    <property type="entry name" value="BCDNA.GH03377"/>
    <property type="match status" value="1"/>
</dbReference>
<dbReference type="Gene3D" id="3.30.360.10">
    <property type="entry name" value="Dihydrodipicolinate Reductase, domain 2"/>
    <property type="match status" value="1"/>
</dbReference>
<dbReference type="InterPro" id="IPR036291">
    <property type="entry name" value="NAD(P)-bd_dom_sf"/>
</dbReference>
<dbReference type="SUPFAM" id="SSF55347">
    <property type="entry name" value="Glyceraldehyde-3-phosphate dehydrogenase-like, C-terminal domain"/>
    <property type="match status" value="1"/>
</dbReference>
<accession>A0A5C8ZBS4</accession>
<gene>
    <name evidence="4" type="ORF">FME95_08950</name>
</gene>
<protein>
    <submittedName>
        <fullName evidence="4">Gfo/Idh/MocA family oxidoreductase</fullName>
    </submittedName>
</protein>
<dbReference type="GO" id="GO:0000166">
    <property type="term" value="F:nucleotide binding"/>
    <property type="evidence" value="ECO:0007669"/>
    <property type="project" value="InterPro"/>
</dbReference>
<dbReference type="Proteomes" id="UP000321764">
    <property type="component" value="Unassembled WGS sequence"/>
</dbReference>
<evidence type="ECO:0000259" key="3">
    <source>
        <dbReference type="Pfam" id="PF22725"/>
    </source>
</evidence>
<proteinExistence type="predicted"/>
<name>A0A5C8ZBS4_9GAMM</name>
<feature type="domain" description="Gfo/Idh/MocA-like oxidoreductase N-terminal" evidence="2">
    <location>
        <begin position="7"/>
        <end position="127"/>
    </location>
</feature>
<evidence type="ECO:0000313" key="4">
    <source>
        <dbReference type="EMBL" id="TXR54648.1"/>
    </source>
</evidence>
<dbReference type="Gene3D" id="3.40.50.720">
    <property type="entry name" value="NAD(P)-binding Rossmann-like Domain"/>
    <property type="match status" value="1"/>
</dbReference>
<keyword evidence="1" id="KW-0560">Oxidoreductase</keyword>
<dbReference type="InterPro" id="IPR000683">
    <property type="entry name" value="Gfo/Idh/MocA-like_OxRdtase_N"/>
</dbReference>
<dbReference type="GO" id="GO:0016491">
    <property type="term" value="F:oxidoreductase activity"/>
    <property type="evidence" value="ECO:0007669"/>
    <property type="project" value="UniProtKB-KW"/>
</dbReference>
<dbReference type="SUPFAM" id="SSF51735">
    <property type="entry name" value="NAD(P)-binding Rossmann-fold domains"/>
    <property type="match status" value="1"/>
</dbReference>
<dbReference type="PANTHER" id="PTHR43818">
    <property type="entry name" value="BCDNA.GH03377"/>
    <property type="match status" value="1"/>
</dbReference>
<evidence type="ECO:0000259" key="2">
    <source>
        <dbReference type="Pfam" id="PF01408"/>
    </source>
</evidence>
<dbReference type="Pfam" id="PF22725">
    <property type="entry name" value="GFO_IDH_MocA_C3"/>
    <property type="match status" value="1"/>
</dbReference>
<organism evidence="4 5">
    <name type="scientific">Reinekea thalattae</name>
    <dbReference type="NCBI Taxonomy" id="2593301"/>
    <lineage>
        <taxon>Bacteria</taxon>
        <taxon>Pseudomonadati</taxon>
        <taxon>Pseudomonadota</taxon>
        <taxon>Gammaproteobacteria</taxon>
        <taxon>Oceanospirillales</taxon>
        <taxon>Saccharospirillaceae</taxon>
        <taxon>Reinekea</taxon>
    </lineage>
</organism>
<dbReference type="RefSeq" id="WP_147714047.1">
    <property type="nucleotide sequence ID" value="NZ_VKAD01000001.1"/>
</dbReference>
<feature type="domain" description="GFO/IDH/MocA-like oxidoreductase" evidence="3">
    <location>
        <begin position="135"/>
        <end position="259"/>
    </location>
</feature>
<dbReference type="Pfam" id="PF01408">
    <property type="entry name" value="GFO_IDH_MocA"/>
    <property type="match status" value="1"/>
</dbReference>
<dbReference type="InterPro" id="IPR050463">
    <property type="entry name" value="Gfo/Idh/MocA_oxidrdct_glycsds"/>
</dbReference>
<dbReference type="OrthoDB" id="9774191at2"/>
<dbReference type="InterPro" id="IPR055170">
    <property type="entry name" value="GFO_IDH_MocA-like_dom"/>
</dbReference>
<evidence type="ECO:0000313" key="5">
    <source>
        <dbReference type="Proteomes" id="UP000321764"/>
    </source>
</evidence>
<dbReference type="EMBL" id="VKAD01000001">
    <property type="protein sequence ID" value="TXR54648.1"/>
    <property type="molecule type" value="Genomic_DNA"/>
</dbReference>
<evidence type="ECO:0000256" key="1">
    <source>
        <dbReference type="ARBA" id="ARBA00023002"/>
    </source>
</evidence>
<sequence>MNKNKNIRWGIIGCGAVTEVKSGPAYQKTDGFEVVAVMRRNAELVQDYAQRHGIKKYYTDAQALIDDDEVDAVYIATPPDSHMEYALKVAKANKIACIEKPLAPSLSDSEAIVAAFEAAKLPLFVAYYRRSLPRFQQVKQCIDNGDIGSVRHVSWQFHSPTSALDESKEYNWRTDKQVALGGYFDDLASHGLDLFAYLFGNYEKVSGVGVNQQALYSAFDAVSACWHHKNGITGTGYWNFGAFKHKDEVVVLGSLGEIRFSIFEEQPIYIYTGDQTQSFNIENPENIQRYHVENMRQQLSSGEPVHPSTGQTALHTSWVMEQILQAD</sequence>
<dbReference type="AlphaFoldDB" id="A0A5C8ZBS4"/>
<comment type="caution">
    <text evidence="4">The sequence shown here is derived from an EMBL/GenBank/DDBJ whole genome shotgun (WGS) entry which is preliminary data.</text>
</comment>
<keyword evidence="5" id="KW-1185">Reference proteome</keyword>